<protein>
    <submittedName>
        <fullName evidence="1">Uncharacterized protein</fullName>
    </submittedName>
</protein>
<dbReference type="Proteomes" id="UP000199183">
    <property type="component" value="Unassembled WGS sequence"/>
</dbReference>
<organism evidence="1 2">
    <name type="scientific">Paramicrobacterium humi</name>
    <dbReference type="NCBI Taxonomy" id="640635"/>
    <lineage>
        <taxon>Bacteria</taxon>
        <taxon>Bacillati</taxon>
        <taxon>Actinomycetota</taxon>
        <taxon>Actinomycetes</taxon>
        <taxon>Micrococcales</taxon>
        <taxon>Microbacteriaceae</taxon>
        <taxon>Paramicrobacterium</taxon>
    </lineage>
</organism>
<dbReference type="OrthoDB" id="9793302at2"/>
<reference evidence="1 2" key="1">
    <citation type="submission" date="2016-10" db="EMBL/GenBank/DDBJ databases">
        <authorList>
            <person name="de Groot N.N."/>
        </authorList>
    </citation>
    <scope>NUCLEOTIDE SEQUENCE [LARGE SCALE GENOMIC DNA]</scope>
    <source>
        <strain evidence="1 2">DSM 21799</strain>
    </source>
</reference>
<accession>A0A1H4K7M8</accession>
<gene>
    <name evidence="1" type="ORF">SAMN04489806_1054</name>
</gene>
<evidence type="ECO:0000313" key="1">
    <source>
        <dbReference type="EMBL" id="SEB54544.1"/>
    </source>
</evidence>
<keyword evidence="2" id="KW-1185">Reference proteome</keyword>
<sequence length="79" mass="8293">MSDTSVEIEAAAESAVMIDLVTGEIIDQQKMAKQLLAGAKAEGISLVGPDRLLDGLTKTILETALESEAHFCYANSVVA</sequence>
<dbReference type="AlphaFoldDB" id="A0A1H4K7M8"/>
<proteinExistence type="predicted"/>
<dbReference type="EMBL" id="FNRY01000001">
    <property type="protein sequence ID" value="SEB54544.1"/>
    <property type="molecule type" value="Genomic_DNA"/>
</dbReference>
<name>A0A1H4K7M8_9MICO</name>
<evidence type="ECO:0000313" key="2">
    <source>
        <dbReference type="Proteomes" id="UP000199183"/>
    </source>
</evidence>